<dbReference type="EMBL" id="JAFIQS020000009">
    <property type="protein sequence ID" value="KAH9477749.1"/>
    <property type="molecule type" value="Genomic_DNA"/>
</dbReference>
<dbReference type="Proteomes" id="UP000664032">
    <property type="component" value="Unassembled WGS sequence"/>
</dbReference>
<gene>
    <name evidence="1" type="ORF">JR316_0009976</name>
</gene>
<proteinExistence type="predicted"/>
<protein>
    <submittedName>
        <fullName evidence="1">Histone deacetylase 8</fullName>
    </submittedName>
</protein>
<accession>A0ACB8GQL7</accession>
<evidence type="ECO:0000313" key="2">
    <source>
        <dbReference type="Proteomes" id="UP000664032"/>
    </source>
</evidence>
<name>A0ACB8GQL7_PSICU</name>
<organism evidence="1 2">
    <name type="scientific">Psilocybe cubensis</name>
    <name type="common">Psychedelic mushroom</name>
    <name type="synonym">Stropharia cubensis</name>
    <dbReference type="NCBI Taxonomy" id="181762"/>
    <lineage>
        <taxon>Eukaryota</taxon>
        <taxon>Fungi</taxon>
        <taxon>Dikarya</taxon>
        <taxon>Basidiomycota</taxon>
        <taxon>Agaricomycotina</taxon>
        <taxon>Agaricomycetes</taxon>
        <taxon>Agaricomycetidae</taxon>
        <taxon>Agaricales</taxon>
        <taxon>Agaricineae</taxon>
        <taxon>Strophariaceae</taxon>
        <taxon>Psilocybe</taxon>
    </lineage>
</organism>
<evidence type="ECO:0000313" key="1">
    <source>
        <dbReference type="EMBL" id="KAH9477749.1"/>
    </source>
</evidence>
<comment type="caution">
    <text evidence="1">The sequence shown here is derived from an EMBL/GenBank/DDBJ whole genome shotgun (WGS) entry which is preliminary data.</text>
</comment>
<keyword evidence="2" id="KW-1185">Reference proteome</keyword>
<sequence>MTTEPAKFVAYIGSQELAKVSSLLPSNRNRSMIVHSLISSLGLLNSNNPHTPHKRLKVVTPRKATYKDLALYHTRDYLEVVLENKLHSDNTWESRSLSIDTEFGLSDDCPMFPGLADYIRLVAGATLTAVSALQEDFADIALCWDGGRHHARKSHASGFCYVADCILAIMAFKRMQATPVTNQSPCQSSDIQQSNITHLKRTRVMYLDLDLHFSDAVSEAFYSSTVSSLTPQILTLSIHHTSPGFFPISERSKLPDVLSPDFDPFTLSIPLRQGASDATYAKIWPLVERVKDTFRPDYIVVQCGVDGLAGDPCSTFNWSLGRSEGSMGWCIKKILTQWAGKKLLLGGGGYNSPNAARAWAYLTSIAIGNPLDLEAQIPDHTGFPLYGPSFTISARYFPFRVRPLKNLYSILLSYYVPGTMIFSETCEKITITKGVLSADCKKADKKTTIHSSISLNDYIGNTEGKLTWGGRGFSHHAEDVHIDNGVLSAKLKFGGKMVESKLDLNLYIQNQDGILAVIPKSHALDPLTFEHVSAGKHLAPPELSRGISEASVSSVASAASGSSMFSAASATSTSTTVSTTSVKETKSSSSYSTFSSTKFRSESQILLIEETCAKFELKGTFLHAECHRIDGTVVHSSIDLDTVIGFSDGHLQWDAQGFSSHCFDYAIDGFFLVVKYKVHKGDQYRIARLDLRTRLRNANGVLTVVELNKKLSVMLSEVPWMKFKVIAEPDLSVFASHPVMRETLVSIAESTVEHVTVEMHKMLTIAMETAITAITASAMKHVSAQMEALVSGVVGHASASASITAAESLHLYGRGQFSSATVGNGYSYRAGSNGHAAHHESHGSLHAAHHESHGSLHAEGIAHHEHRDEHSYAEIAKHAQVAHVA</sequence>
<reference evidence="1" key="1">
    <citation type="submission" date="2021-10" db="EMBL/GenBank/DDBJ databases">
        <title>Psilocybe cubensis genome.</title>
        <authorList>
            <person name="Mckernan K.J."/>
            <person name="Crawford S."/>
            <person name="Trippe A."/>
            <person name="Kane L.T."/>
            <person name="Mclaughlin S."/>
        </authorList>
    </citation>
    <scope>NUCLEOTIDE SEQUENCE</scope>
    <source>
        <strain evidence="1">MGC-MH-2018</strain>
    </source>
</reference>